<comment type="caution">
    <text evidence="1">The sequence shown here is derived from an EMBL/GenBank/DDBJ whole genome shotgun (WGS) entry which is preliminary data.</text>
</comment>
<organism evidence="1 2">
    <name type="scientific">Mycena rosella</name>
    <name type="common">Pink bonnet</name>
    <name type="synonym">Agaricus rosellus</name>
    <dbReference type="NCBI Taxonomy" id="1033263"/>
    <lineage>
        <taxon>Eukaryota</taxon>
        <taxon>Fungi</taxon>
        <taxon>Dikarya</taxon>
        <taxon>Basidiomycota</taxon>
        <taxon>Agaricomycotina</taxon>
        <taxon>Agaricomycetes</taxon>
        <taxon>Agaricomycetidae</taxon>
        <taxon>Agaricales</taxon>
        <taxon>Marasmiineae</taxon>
        <taxon>Mycenaceae</taxon>
        <taxon>Mycena</taxon>
    </lineage>
</organism>
<sequence length="123" mass="14131">MTTLKISLDSSFDKKKIAAVHAHRPIRVYDHKITEFAVRQACCDLLMKQRKHARHVLRPLLQLLRHWNIRPGVTQVAKALKKLMVSGEGNEEEGEAKACKSRVVYLLPLREALGRRACWGHRT</sequence>
<dbReference type="Proteomes" id="UP001221757">
    <property type="component" value="Unassembled WGS sequence"/>
</dbReference>
<protein>
    <submittedName>
        <fullName evidence="1">Uncharacterized protein</fullName>
    </submittedName>
</protein>
<accession>A0AAD7DFZ0</accession>
<keyword evidence="2" id="KW-1185">Reference proteome</keyword>
<gene>
    <name evidence="1" type="ORF">B0H17DRAFT_1135155</name>
</gene>
<proteinExistence type="predicted"/>
<dbReference type="AlphaFoldDB" id="A0AAD7DFZ0"/>
<name>A0AAD7DFZ0_MYCRO</name>
<evidence type="ECO:0000313" key="2">
    <source>
        <dbReference type="Proteomes" id="UP001221757"/>
    </source>
</evidence>
<evidence type="ECO:0000313" key="1">
    <source>
        <dbReference type="EMBL" id="KAJ7689350.1"/>
    </source>
</evidence>
<dbReference type="EMBL" id="JARKIE010000073">
    <property type="protein sequence ID" value="KAJ7689350.1"/>
    <property type="molecule type" value="Genomic_DNA"/>
</dbReference>
<reference evidence="1" key="1">
    <citation type="submission" date="2023-03" db="EMBL/GenBank/DDBJ databases">
        <title>Massive genome expansion in bonnet fungi (Mycena s.s.) driven by repeated elements and novel gene families across ecological guilds.</title>
        <authorList>
            <consortium name="Lawrence Berkeley National Laboratory"/>
            <person name="Harder C.B."/>
            <person name="Miyauchi S."/>
            <person name="Viragh M."/>
            <person name="Kuo A."/>
            <person name="Thoen E."/>
            <person name="Andreopoulos B."/>
            <person name="Lu D."/>
            <person name="Skrede I."/>
            <person name="Drula E."/>
            <person name="Henrissat B."/>
            <person name="Morin E."/>
            <person name="Kohler A."/>
            <person name="Barry K."/>
            <person name="LaButti K."/>
            <person name="Morin E."/>
            <person name="Salamov A."/>
            <person name="Lipzen A."/>
            <person name="Mereny Z."/>
            <person name="Hegedus B."/>
            <person name="Baldrian P."/>
            <person name="Stursova M."/>
            <person name="Weitz H."/>
            <person name="Taylor A."/>
            <person name="Grigoriev I.V."/>
            <person name="Nagy L.G."/>
            <person name="Martin F."/>
            <person name="Kauserud H."/>
        </authorList>
    </citation>
    <scope>NUCLEOTIDE SEQUENCE</scope>
    <source>
        <strain evidence="1">CBHHK067</strain>
    </source>
</reference>